<dbReference type="RefSeq" id="XP_044563318.1">
    <property type="nucleotide sequence ID" value="XM_044705618.1"/>
</dbReference>
<dbReference type="Proteomes" id="UP000444721">
    <property type="component" value="Unassembled WGS sequence"/>
</dbReference>
<reference evidence="1 2" key="1">
    <citation type="journal article" date="2019" name="Sci. Rep.">
        <title>Nanopore sequencing improves the draft genome of the human pathogenic amoeba Naegleria fowleri.</title>
        <authorList>
            <person name="Liechti N."/>
            <person name="Schurch N."/>
            <person name="Bruggmann R."/>
            <person name="Wittwer M."/>
        </authorList>
    </citation>
    <scope>NUCLEOTIDE SEQUENCE [LARGE SCALE GENOMIC DNA]</scope>
    <source>
        <strain evidence="1 2">ATCC 30894</strain>
    </source>
</reference>
<dbReference type="OMA" id="TDFTNCY"/>
<dbReference type="OrthoDB" id="10255260at2759"/>
<dbReference type="EMBL" id="VFQX01000029">
    <property type="protein sequence ID" value="KAF0978605.1"/>
    <property type="molecule type" value="Genomic_DNA"/>
</dbReference>
<gene>
    <name evidence="1" type="ORF">FDP41_002425</name>
</gene>
<dbReference type="VEuPathDB" id="AmoebaDB:NF0006790"/>
<evidence type="ECO:0008006" key="3">
    <source>
        <dbReference type="Google" id="ProtNLM"/>
    </source>
</evidence>
<organism evidence="1 2">
    <name type="scientific">Naegleria fowleri</name>
    <name type="common">Brain eating amoeba</name>
    <dbReference type="NCBI Taxonomy" id="5763"/>
    <lineage>
        <taxon>Eukaryota</taxon>
        <taxon>Discoba</taxon>
        <taxon>Heterolobosea</taxon>
        <taxon>Tetramitia</taxon>
        <taxon>Eutetramitia</taxon>
        <taxon>Vahlkampfiidae</taxon>
        <taxon>Naegleria</taxon>
    </lineage>
</organism>
<name>A0A6A5BZ41_NAEFO</name>
<dbReference type="VEuPathDB" id="AmoebaDB:NfTy_041760"/>
<proteinExistence type="predicted"/>
<evidence type="ECO:0000313" key="2">
    <source>
        <dbReference type="Proteomes" id="UP000444721"/>
    </source>
</evidence>
<comment type="caution">
    <text evidence="1">The sequence shown here is derived from an EMBL/GenBank/DDBJ whole genome shotgun (WGS) entry which is preliminary data.</text>
</comment>
<dbReference type="VEuPathDB" id="AmoebaDB:FDP41_002425"/>
<keyword evidence="2" id="KW-1185">Reference proteome</keyword>
<protein>
    <recommendedName>
        <fullName evidence="3">Adhesin domain-containing protein</fullName>
    </recommendedName>
</protein>
<evidence type="ECO:0000313" key="1">
    <source>
        <dbReference type="EMBL" id="KAF0978605.1"/>
    </source>
</evidence>
<dbReference type="GeneID" id="68109643"/>
<sequence>MYIGGDLKTTIYFDTTLTNKIEVFVNRSSLLDQTYTNINTTIYSAVENGTSVLRINTTIPTTDFTNCYYASRIIRLPANLATLTVQISNYANDLIFMPDPNTNPSTNLRLKSLTVMTGTNLVNITQVQSGQIFMSGRKGQVYLSKLFGAALIVSTSGDITYSDLSSAVALSLYTTKGTLQGSSITSVANGTVTLIAIKKKQTHQGIKGAKLIEIGTEDGEIDASLNNNDFQGELQIQASNLDESTIQSTYYPVVKYSSLDSRKQYPTDFGGNAAEIFTPNYAGTIGDPSFASTRLMKIRVKKSGKLLNLKV</sequence>
<accession>A0A6A5BZ41</accession>
<dbReference type="AlphaFoldDB" id="A0A6A5BZ41"/>